<proteinExistence type="predicted"/>
<feature type="domain" description="WRKY19-like zinc finger" evidence="1">
    <location>
        <begin position="184"/>
        <end position="207"/>
    </location>
</feature>
<feature type="domain" description="WRKY19-like zinc finger" evidence="1">
    <location>
        <begin position="160"/>
        <end position="183"/>
    </location>
</feature>
<dbReference type="InterPro" id="IPR056866">
    <property type="entry name" value="Znf_WRKY19"/>
</dbReference>
<accession>A0A8K1C3R4</accession>
<evidence type="ECO:0000313" key="3">
    <source>
        <dbReference type="Proteomes" id="UP000794436"/>
    </source>
</evidence>
<name>A0A8K1C3R4_PYTOL</name>
<dbReference type="PANTHER" id="PTHR31827:SF1">
    <property type="entry name" value="EMB|CAB89363.1"/>
    <property type="match status" value="1"/>
</dbReference>
<comment type="caution">
    <text evidence="2">The sequence shown here is derived from an EMBL/GenBank/DDBJ whole genome shotgun (WGS) entry which is preliminary data.</text>
</comment>
<dbReference type="PANTHER" id="PTHR31827">
    <property type="entry name" value="EMB|CAB89363.1"/>
    <property type="match status" value="1"/>
</dbReference>
<feature type="domain" description="WRKY19-like zinc finger" evidence="1">
    <location>
        <begin position="136"/>
        <end position="159"/>
    </location>
</feature>
<protein>
    <recommendedName>
        <fullName evidence="1">WRKY19-like zinc finger domain-containing protein</fullName>
    </recommendedName>
</protein>
<dbReference type="OrthoDB" id="77038at2759"/>
<reference evidence="2" key="1">
    <citation type="submission" date="2019-03" db="EMBL/GenBank/DDBJ databases">
        <title>Long read genome sequence of the mycoparasitic Pythium oligandrum ATCC 38472 isolated from sugarbeet rhizosphere.</title>
        <authorList>
            <person name="Gaulin E."/>
        </authorList>
    </citation>
    <scope>NUCLEOTIDE SEQUENCE</scope>
    <source>
        <strain evidence="2">ATCC 38472_TT</strain>
    </source>
</reference>
<gene>
    <name evidence="2" type="ORF">Poli38472_010469</name>
</gene>
<dbReference type="Proteomes" id="UP000794436">
    <property type="component" value="Unassembled WGS sequence"/>
</dbReference>
<dbReference type="EMBL" id="SPLM01000147">
    <property type="protein sequence ID" value="TMW55587.1"/>
    <property type="molecule type" value="Genomic_DNA"/>
</dbReference>
<dbReference type="AlphaFoldDB" id="A0A8K1C3R4"/>
<sequence length="258" mass="27536">MMITKPLVCPESPVDTSMFPPIYGTPMKETKVNTFSISADFPTNKPVPKSECVVYDSEIEPFEYKPSVTGIPEDSLSSVFGDADLINSIMTSLETEASTAPAVSPVLLPPTPVISSYPCLRKPGTFLNKDGRWIKGKPCRISNCDKRAQSNGLCKGHGGGARCNVEGCSKSSQGGGLCRAHGGGKRCLHEGCEKGTQRNGFCYLHGGVRSCNVEGCDRKDRGNGKCFAHGGGRRCQAAYCSTTIRKGSFCAKHDSGKP</sequence>
<evidence type="ECO:0000313" key="2">
    <source>
        <dbReference type="EMBL" id="TMW55587.1"/>
    </source>
</evidence>
<organism evidence="2 3">
    <name type="scientific">Pythium oligandrum</name>
    <name type="common">Mycoparasitic fungus</name>
    <dbReference type="NCBI Taxonomy" id="41045"/>
    <lineage>
        <taxon>Eukaryota</taxon>
        <taxon>Sar</taxon>
        <taxon>Stramenopiles</taxon>
        <taxon>Oomycota</taxon>
        <taxon>Peronosporomycetes</taxon>
        <taxon>Pythiales</taxon>
        <taxon>Pythiaceae</taxon>
        <taxon>Pythium</taxon>
    </lineage>
</organism>
<keyword evidence="3" id="KW-1185">Reference proteome</keyword>
<dbReference type="Pfam" id="PF24906">
    <property type="entry name" value="Zf_WRKY19"/>
    <property type="match status" value="3"/>
</dbReference>
<evidence type="ECO:0000259" key="1">
    <source>
        <dbReference type="Pfam" id="PF24906"/>
    </source>
</evidence>